<reference evidence="2" key="1">
    <citation type="journal article" date="2019" name="Int. J. Syst. Evol. Microbiol.">
        <title>The Global Catalogue of Microorganisms (GCM) 10K type strain sequencing project: providing services to taxonomists for standard genome sequencing and annotation.</title>
        <authorList>
            <consortium name="The Broad Institute Genomics Platform"/>
            <consortium name="The Broad Institute Genome Sequencing Center for Infectious Disease"/>
            <person name="Wu L."/>
            <person name="Ma J."/>
        </authorList>
    </citation>
    <scope>NUCLEOTIDE SEQUENCE [LARGE SCALE GENOMIC DNA]</scope>
    <source>
        <strain evidence="2">JCM 17555</strain>
    </source>
</reference>
<dbReference type="EMBL" id="BAABBO010000002">
    <property type="protein sequence ID" value="GAA3952711.1"/>
    <property type="molecule type" value="Genomic_DNA"/>
</dbReference>
<accession>A0ABP7NUC6</accession>
<proteinExistence type="predicted"/>
<evidence type="ECO:0000313" key="1">
    <source>
        <dbReference type="EMBL" id="GAA3952711.1"/>
    </source>
</evidence>
<dbReference type="Pfam" id="PF11236">
    <property type="entry name" value="DUF3037"/>
    <property type="match status" value="1"/>
</dbReference>
<evidence type="ECO:0000313" key="2">
    <source>
        <dbReference type="Proteomes" id="UP001501337"/>
    </source>
</evidence>
<organism evidence="1 2">
    <name type="scientific">Allohahella marinimesophila</name>
    <dbReference type="NCBI Taxonomy" id="1054972"/>
    <lineage>
        <taxon>Bacteria</taxon>
        <taxon>Pseudomonadati</taxon>
        <taxon>Pseudomonadota</taxon>
        <taxon>Gammaproteobacteria</taxon>
        <taxon>Oceanospirillales</taxon>
        <taxon>Hahellaceae</taxon>
        <taxon>Allohahella</taxon>
    </lineage>
</organism>
<dbReference type="Proteomes" id="UP001501337">
    <property type="component" value="Unassembled WGS sequence"/>
</dbReference>
<name>A0ABP7NUC6_9GAMM</name>
<keyword evidence="2" id="KW-1185">Reference proteome</keyword>
<evidence type="ECO:0008006" key="3">
    <source>
        <dbReference type="Google" id="ProtNLM"/>
    </source>
</evidence>
<gene>
    <name evidence="1" type="ORF">GCM10022278_09580</name>
</gene>
<sequence>MERTACQYALVRFMPYVNTGEFVNAGVLLWAPRSRYLGYKLLQDKSRRITEFFEYLDPSIFCESMRVQANEFARVKRLVSEDLSYDPRTKSEVDWRDDVFQELIRPRETIICYSEQRMVLSENPQGTLERLYEYYVGRKIEAKSNFI</sequence>
<protein>
    <recommendedName>
        <fullName evidence="3">DUF3037 domain-containing protein</fullName>
    </recommendedName>
</protein>
<dbReference type="InterPro" id="IPR021398">
    <property type="entry name" value="DUF3037"/>
</dbReference>
<comment type="caution">
    <text evidence="1">The sequence shown here is derived from an EMBL/GenBank/DDBJ whole genome shotgun (WGS) entry which is preliminary data.</text>
</comment>
<dbReference type="RefSeq" id="WP_344803870.1">
    <property type="nucleotide sequence ID" value="NZ_BAABBO010000002.1"/>
</dbReference>